<dbReference type="AlphaFoldDB" id="A0A7W4IV65"/>
<gene>
    <name evidence="1" type="ORF">HLH36_15075</name>
</gene>
<comment type="caution">
    <text evidence="1">The sequence shown here is derived from an EMBL/GenBank/DDBJ whole genome shotgun (WGS) entry which is preliminary data.</text>
</comment>
<sequence>MSHFSVFVTSDDVEEQLAPFQENNMGDCPPEYLAFCDCHDECEARWEEVDQNGVPNKERFRTFDRFVREFFGYRRNHDTGRYGYFENPNAKWDWYVIGGRWAGELMIHEDVAAEYQLVRQSPRGRILVNEARRRDIDFEEMERQACDAAMSRWQQTREIVQKIISLDDLHAIRNWNDIWIEMQRREGSIDEARTRYWGQKGLSELRQALSEAQSWGWDTSPEDIVAMLSRKPEEYAACQARQTWLPFALVHEGEWIEKGQIGWFGMTVDELDDAAWADRIRVLILNLPGETRISVVDCHI</sequence>
<protein>
    <submittedName>
        <fullName evidence="1">Uncharacterized protein</fullName>
    </submittedName>
</protein>
<accession>A0A7W4IV65</accession>
<keyword evidence="2" id="KW-1185">Reference proteome</keyword>
<dbReference type="EMBL" id="JABEQD010000012">
    <property type="protein sequence ID" value="MBB2169654.1"/>
    <property type="molecule type" value="Genomic_DNA"/>
</dbReference>
<evidence type="ECO:0000313" key="1">
    <source>
        <dbReference type="EMBL" id="MBB2169654.1"/>
    </source>
</evidence>
<dbReference type="RefSeq" id="WP_182987158.1">
    <property type="nucleotide sequence ID" value="NZ_JABEQD010000012.1"/>
</dbReference>
<proteinExistence type="predicted"/>
<reference evidence="1 2" key="1">
    <citation type="submission" date="2020-04" db="EMBL/GenBank/DDBJ databases">
        <title>Description of novel Gluconacetobacter.</title>
        <authorList>
            <person name="Sombolestani A."/>
        </authorList>
    </citation>
    <scope>NUCLEOTIDE SEQUENCE [LARGE SCALE GENOMIC DNA]</scope>
    <source>
        <strain evidence="1 2">LMG 27801</strain>
    </source>
</reference>
<organism evidence="1 2">
    <name type="scientific">Gluconacetobacter aggeris</name>
    <dbReference type="NCBI Taxonomy" id="1286186"/>
    <lineage>
        <taxon>Bacteria</taxon>
        <taxon>Pseudomonadati</taxon>
        <taxon>Pseudomonadota</taxon>
        <taxon>Alphaproteobacteria</taxon>
        <taxon>Acetobacterales</taxon>
        <taxon>Acetobacteraceae</taxon>
        <taxon>Gluconacetobacter</taxon>
    </lineage>
</organism>
<dbReference type="Proteomes" id="UP000559860">
    <property type="component" value="Unassembled WGS sequence"/>
</dbReference>
<evidence type="ECO:0000313" key="2">
    <source>
        <dbReference type="Proteomes" id="UP000559860"/>
    </source>
</evidence>
<name>A0A7W4IV65_9PROT</name>